<sequence>MPKRTNVSAVPEAKLSIWEWSRAQSANHTLRILVVIINGLDSPLCSNNPKCRTMTCMSSNSNKDAKIAVEEGTFDESKTEEGFDVTSRKLVVTGSGMTNIRIKISKPANRRTSFSVTSGQLDMIIIAFSLKGAAAGLLLTILNLNGKGSLILAGCYFTNSVNVIKSRFTVIQKGTLKVTKCDFLSLPSTYTHDLVINVSLQGNLQILIDTCVFTSITLQNPDDLFQSAVLLNIEGDMTNYHLQAVTFTGGAA</sequence>
<evidence type="ECO:0000313" key="1">
    <source>
        <dbReference type="EMBL" id="KAK2959421.1"/>
    </source>
</evidence>
<comment type="caution">
    <text evidence="1">The sequence shown here is derived from an EMBL/GenBank/DDBJ whole genome shotgun (WGS) entry which is preliminary data.</text>
</comment>
<dbReference type="EMBL" id="JARBJD010000030">
    <property type="protein sequence ID" value="KAK2959421.1"/>
    <property type="molecule type" value="Genomic_DNA"/>
</dbReference>
<protein>
    <submittedName>
        <fullName evidence="1">Uncharacterized protein</fullName>
    </submittedName>
</protein>
<organism evidence="1 2">
    <name type="scientific">Blattamonas nauphoetae</name>
    <dbReference type="NCBI Taxonomy" id="2049346"/>
    <lineage>
        <taxon>Eukaryota</taxon>
        <taxon>Metamonada</taxon>
        <taxon>Preaxostyla</taxon>
        <taxon>Oxymonadida</taxon>
        <taxon>Blattamonas</taxon>
    </lineage>
</organism>
<keyword evidence="2" id="KW-1185">Reference proteome</keyword>
<evidence type="ECO:0000313" key="2">
    <source>
        <dbReference type="Proteomes" id="UP001281761"/>
    </source>
</evidence>
<dbReference type="Proteomes" id="UP001281761">
    <property type="component" value="Unassembled WGS sequence"/>
</dbReference>
<proteinExistence type="predicted"/>
<reference evidence="1 2" key="1">
    <citation type="journal article" date="2022" name="bioRxiv">
        <title>Genomics of Preaxostyla Flagellates Illuminates Evolutionary Transitions and the Path Towards Mitochondrial Loss.</title>
        <authorList>
            <person name="Novak L.V.F."/>
            <person name="Treitli S.C."/>
            <person name="Pyrih J."/>
            <person name="Halakuc P."/>
            <person name="Pipaliya S.V."/>
            <person name="Vacek V."/>
            <person name="Brzon O."/>
            <person name="Soukal P."/>
            <person name="Eme L."/>
            <person name="Dacks J.B."/>
            <person name="Karnkowska A."/>
            <person name="Elias M."/>
            <person name="Hampl V."/>
        </authorList>
    </citation>
    <scope>NUCLEOTIDE SEQUENCE [LARGE SCALE GENOMIC DNA]</scope>
    <source>
        <strain evidence="1">NAU3</strain>
        <tissue evidence="1">Gut</tissue>
    </source>
</reference>
<name>A0ABQ9Y6R6_9EUKA</name>
<accession>A0ABQ9Y6R6</accession>
<gene>
    <name evidence="1" type="ORF">BLNAU_5730</name>
</gene>